<sequence length="263" mass="28855">MSTATALKLPPQHRPDISPEEWQARLDLAAAYRLGARFGWTDLLGTHFSLRVPGTRDQYLVNPYGLLFEEITASLLVKIDLSGKLLSGAEHGVNPAADRIHGAIYAANPDIASVIHLHSVDGTAVSIQKDGLLPISQNALIILGRTRYYTYGGLDLDDDECSKLTAALGDGRILIMRNHGILTTGRTIGESFSWMFRLEKAAKIQIAALAGGRELTPVDPQVVERTVARGARSYTDDHWSPGARIEWAAFRRKIDREDPGYAQ</sequence>
<dbReference type="PANTHER" id="PTHR10672:SF3">
    <property type="entry name" value="PROTEIN HU-LI TAI SHAO"/>
    <property type="match status" value="1"/>
</dbReference>
<reference evidence="3 4" key="1">
    <citation type="submission" date="2023-07" db="EMBL/GenBank/DDBJ databases">
        <title>Genomic Encyclopedia of Type Strains, Phase IV (KMG-IV): sequencing the most valuable type-strain genomes for metagenomic binning, comparative biology and taxonomic classification.</title>
        <authorList>
            <person name="Goeker M."/>
        </authorList>
    </citation>
    <scope>NUCLEOTIDE SEQUENCE [LARGE SCALE GENOMIC DNA]</scope>
    <source>
        <strain evidence="3 4">DSM 3770</strain>
    </source>
</reference>
<dbReference type="InterPro" id="IPR051017">
    <property type="entry name" value="Aldolase-II_Adducin_sf"/>
</dbReference>
<dbReference type="NCBIfam" id="NF005451">
    <property type="entry name" value="PRK07044.1"/>
    <property type="match status" value="1"/>
</dbReference>
<dbReference type="InterPro" id="IPR001303">
    <property type="entry name" value="Aldolase_II/adducin_N"/>
</dbReference>
<keyword evidence="4" id="KW-1185">Reference proteome</keyword>
<proteinExistence type="inferred from homology"/>
<dbReference type="EMBL" id="JAUSVY010000010">
    <property type="protein sequence ID" value="MDQ0506816.1"/>
    <property type="molecule type" value="Genomic_DNA"/>
</dbReference>
<dbReference type="InterPro" id="IPR036409">
    <property type="entry name" value="Aldolase_II/adducin_N_sf"/>
</dbReference>
<organism evidence="3 4">
    <name type="scientific">Xanthobacter agilis</name>
    <dbReference type="NCBI Taxonomy" id="47492"/>
    <lineage>
        <taxon>Bacteria</taxon>
        <taxon>Pseudomonadati</taxon>
        <taxon>Pseudomonadota</taxon>
        <taxon>Alphaproteobacteria</taxon>
        <taxon>Hyphomicrobiales</taxon>
        <taxon>Xanthobacteraceae</taxon>
        <taxon>Xanthobacter</taxon>
    </lineage>
</organism>
<dbReference type="SUPFAM" id="SSF53639">
    <property type="entry name" value="AraD/HMP-PK domain-like"/>
    <property type="match status" value="1"/>
</dbReference>
<evidence type="ECO:0000256" key="1">
    <source>
        <dbReference type="ARBA" id="ARBA00037961"/>
    </source>
</evidence>
<evidence type="ECO:0000313" key="4">
    <source>
        <dbReference type="Proteomes" id="UP001241747"/>
    </source>
</evidence>
<comment type="similarity">
    <text evidence="1">Belongs to the aldolase class II family.</text>
</comment>
<dbReference type="SMART" id="SM01007">
    <property type="entry name" value="Aldolase_II"/>
    <property type="match status" value="1"/>
</dbReference>
<evidence type="ECO:0000259" key="2">
    <source>
        <dbReference type="SMART" id="SM01007"/>
    </source>
</evidence>
<dbReference type="Pfam" id="PF00596">
    <property type="entry name" value="Aldolase_II"/>
    <property type="match status" value="1"/>
</dbReference>
<dbReference type="Gene3D" id="3.40.225.10">
    <property type="entry name" value="Class II aldolase/adducin N-terminal domain"/>
    <property type="match status" value="1"/>
</dbReference>
<dbReference type="RefSeq" id="WP_237345944.1">
    <property type="nucleotide sequence ID" value="NZ_JABWGX010000014.1"/>
</dbReference>
<dbReference type="PANTHER" id="PTHR10672">
    <property type="entry name" value="ADDUCIN"/>
    <property type="match status" value="1"/>
</dbReference>
<gene>
    <name evidence="3" type="ORF">QOZ94_003631</name>
</gene>
<dbReference type="Proteomes" id="UP001241747">
    <property type="component" value="Unassembled WGS sequence"/>
</dbReference>
<accession>A0ABU0LI43</accession>
<evidence type="ECO:0000313" key="3">
    <source>
        <dbReference type="EMBL" id="MDQ0506816.1"/>
    </source>
</evidence>
<feature type="domain" description="Class II aldolase/adducin N-terminal" evidence="2">
    <location>
        <begin position="26"/>
        <end position="206"/>
    </location>
</feature>
<comment type="caution">
    <text evidence="3">The sequence shown here is derived from an EMBL/GenBank/DDBJ whole genome shotgun (WGS) entry which is preliminary data.</text>
</comment>
<name>A0ABU0LI43_XANAG</name>
<protein>
    <submittedName>
        <fullName evidence="3">Ribulose-5-phosphate 4-epimerase/fuculose-1-phosphate aldolase</fullName>
    </submittedName>
</protein>